<keyword evidence="3" id="KW-1185">Reference proteome</keyword>
<dbReference type="RefSeq" id="WP_049988555.1">
    <property type="nucleotide sequence ID" value="NZ_FOIS01000002.1"/>
</dbReference>
<feature type="domain" description="Halobacterial output" evidence="1">
    <location>
        <begin position="13"/>
        <end position="79"/>
    </location>
</feature>
<dbReference type="InterPro" id="IPR040624">
    <property type="entry name" value="HalOD1"/>
</dbReference>
<accession>A0A1I0NBU2</accession>
<dbReference type="Proteomes" id="UP000183275">
    <property type="component" value="Unassembled WGS sequence"/>
</dbReference>
<dbReference type="EMBL" id="FOIS01000002">
    <property type="protein sequence ID" value="SEV98528.1"/>
    <property type="molecule type" value="Genomic_DNA"/>
</dbReference>
<gene>
    <name evidence="2" type="ORF">SAMN05216285_1537</name>
</gene>
<dbReference type="OrthoDB" id="271604at2157"/>
<evidence type="ECO:0000313" key="3">
    <source>
        <dbReference type="Proteomes" id="UP000183275"/>
    </source>
</evidence>
<evidence type="ECO:0000313" key="2">
    <source>
        <dbReference type="EMBL" id="SEV98528.1"/>
    </source>
</evidence>
<protein>
    <recommendedName>
        <fullName evidence="1">Halobacterial output domain-containing protein</fullName>
    </recommendedName>
</protein>
<reference evidence="3" key="1">
    <citation type="submission" date="2016-10" db="EMBL/GenBank/DDBJ databases">
        <authorList>
            <person name="Varghese N."/>
        </authorList>
    </citation>
    <scope>NUCLEOTIDE SEQUENCE [LARGE SCALE GENOMIC DNA]</scope>
    <source>
        <strain evidence="3">CGMCC 1.12284</strain>
    </source>
</reference>
<sequence length="95" mass="10261">MTDSCPPSDEHCSPSQAVVDAVATAYDTSPIDFEPPLYDVIEPEALNSIVRSGSRELRVQFRYSGCSVVVTGAGRVDVSAPDEDPRSHEHTVPDE</sequence>
<name>A0A1I0NBU2_9EURY</name>
<dbReference type="eggNOG" id="arCOG08928">
    <property type="taxonomic scope" value="Archaea"/>
</dbReference>
<dbReference type="AlphaFoldDB" id="A0A1I0NBU2"/>
<organism evidence="2 3">
    <name type="scientific">Natrinema salifodinae</name>
    <dbReference type="NCBI Taxonomy" id="1202768"/>
    <lineage>
        <taxon>Archaea</taxon>
        <taxon>Methanobacteriati</taxon>
        <taxon>Methanobacteriota</taxon>
        <taxon>Stenosarchaea group</taxon>
        <taxon>Halobacteria</taxon>
        <taxon>Halobacteriales</taxon>
        <taxon>Natrialbaceae</taxon>
        <taxon>Natrinema</taxon>
    </lineage>
</organism>
<dbReference type="Pfam" id="PF18545">
    <property type="entry name" value="HalOD1"/>
    <property type="match status" value="1"/>
</dbReference>
<proteinExistence type="predicted"/>
<dbReference type="STRING" id="1202768.SAMN05216285_1537"/>
<evidence type="ECO:0000259" key="1">
    <source>
        <dbReference type="Pfam" id="PF18545"/>
    </source>
</evidence>